<dbReference type="GO" id="GO:0006935">
    <property type="term" value="P:chemotaxis"/>
    <property type="evidence" value="ECO:0007669"/>
    <property type="project" value="UniProtKB-KW"/>
</dbReference>
<dbReference type="PANTHER" id="PTHR39452">
    <property type="entry name" value="CHEY-P PHOSPHATASE CHEX"/>
    <property type="match status" value="1"/>
</dbReference>
<keyword evidence="1" id="KW-0145">Chemotaxis</keyword>
<dbReference type="KEGG" id="ocy:OSSY52_04320"/>
<protein>
    <submittedName>
        <fullName evidence="3">CheY-P phosphatase CheX</fullName>
    </submittedName>
</protein>
<accession>A0A7G1G1X8</accession>
<dbReference type="EMBL" id="AP018712">
    <property type="protein sequence ID" value="BBE30291.1"/>
    <property type="molecule type" value="Genomic_DNA"/>
</dbReference>
<reference evidence="3 4" key="1">
    <citation type="submission" date="2018-06" db="EMBL/GenBank/DDBJ databases">
        <title>Genome sequencing of Oceanotoga sp. sy52.</title>
        <authorList>
            <person name="Mori K."/>
        </authorList>
    </citation>
    <scope>NUCLEOTIDE SEQUENCE [LARGE SCALE GENOMIC DNA]</scope>
    <source>
        <strain evidence="4">sy52</strain>
    </source>
</reference>
<dbReference type="InterPro" id="IPR028976">
    <property type="entry name" value="CheC-like_sf"/>
</dbReference>
<dbReference type="Proteomes" id="UP000516361">
    <property type="component" value="Chromosome"/>
</dbReference>
<keyword evidence="4" id="KW-1185">Reference proteome</keyword>
<feature type="domain" description="Chemotaxis phosphatase CheX-like" evidence="2">
    <location>
        <begin position="44"/>
        <end position="130"/>
    </location>
</feature>
<organism evidence="3 4">
    <name type="scientific">Tepiditoga spiralis</name>
    <dbReference type="NCBI Taxonomy" id="2108365"/>
    <lineage>
        <taxon>Bacteria</taxon>
        <taxon>Thermotogati</taxon>
        <taxon>Thermotogota</taxon>
        <taxon>Thermotogae</taxon>
        <taxon>Petrotogales</taxon>
        <taxon>Petrotogaceae</taxon>
        <taxon>Tepiditoga</taxon>
    </lineage>
</organism>
<dbReference type="RefSeq" id="WP_190615406.1">
    <property type="nucleotide sequence ID" value="NZ_AP018712.1"/>
</dbReference>
<dbReference type="AlphaFoldDB" id="A0A7G1G1X8"/>
<dbReference type="InterPro" id="IPR038756">
    <property type="entry name" value="CheX-like"/>
</dbReference>
<evidence type="ECO:0000313" key="4">
    <source>
        <dbReference type="Proteomes" id="UP000516361"/>
    </source>
</evidence>
<gene>
    <name evidence="3" type="primary">cheX_1</name>
    <name evidence="3" type="ORF">OSSY52_04320</name>
</gene>
<dbReference type="PANTHER" id="PTHR39452:SF1">
    <property type="entry name" value="CHEY-P PHOSPHATASE CHEX"/>
    <property type="match status" value="1"/>
</dbReference>
<dbReference type="InParanoid" id="A0A7G1G1X8"/>
<dbReference type="InterPro" id="IPR028051">
    <property type="entry name" value="CheX-like_dom"/>
</dbReference>
<dbReference type="Pfam" id="PF13690">
    <property type="entry name" value="CheX"/>
    <property type="match status" value="1"/>
</dbReference>
<evidence type="ECO:0000313" key="3">
    <source>
        <dbReference type="EMBL" id="BBE30291.1"/>
    </source>
</evidence>
<dbReference type="SUPFAM" id="SSF103039">
    <property type="entry name" value="CheC-like"/>
    <property type="match status" value="1"/>
</dbReference>
<dbReference type="Gene3D" id="3.40.1550.10">
    <property type="entry name" value="CheC-like"/>
    <property type="match status" value="1"/>
</dbReference>
<name>A0A7G1G1X8_9BACT</name>
<evidence type="ECO:0000256" key="1">
    <source>
        <dbReference type="ARBA" id="ARBA00022500"/>
    </source>
</evidence>
<evidence type="ECO:0000259" key="2">
    <source>
        <dbReference type="Pfam" id="PF13690"/>
    </source>
</evidence>
<sequence length="154" mass="16401">MLDVKVINAVIEALTGTFKAASKTTISLGKPQMLRDIGDSFQIITTIGFNGVLEGNLIYSMPEDVAVSIVTNMMGGMMQIDKIDDMALSAIGELANMISGAIAISLEKTGFPINITPPSVLNGEKISVSVHGTILKFPGKLLDDKEMDVFLVVK</sequence>
<dbReference type="CDD" id="cd17906">
    <property type="entry name" value="CheX"/>
    <property type="match status" value="1"/>
</dbReference>
<proteinExistence type="predicted"/>